<dbReference type="InterPro" id="IPR005225">
    <property type="entry name" value="Small_GTP-bd"/>
</dbReference>
<dbReference type="EMBL" id="DSVI01000010">
    <property type="protein sequence ID" value="HGT48225.1"/>
    <property type="molecule type" value="Genomic_DNA"/>
</dbReference>
<comment type="similarity">
    <text evidence="6">Belongs to the TRAFAC class OBG-HflX-like GTPase superfamily. HflX GTPase family.</text>
</comment>
<feature type="binding site" evidence="8">
    <location>
        <position position="233"/>
    </location>
    <ligand>
        <name>Mg(2+)</name>
        <dbReference type="ChEBI" id="CHEBI:18420"/>
    </ligand>
</feature>
<evidence type="ECO:0000259" key="9">
    <source>
        <dbReference type="PROSITE" id="PS51705"/>
    </source>
</evidence>
<dbReference type="GO" id="GO:0005737">
    <property type="term" value="C:cytoplasm"/>
    <property type="evidence" value="ECO:0007669"/>
    <property type="project" value="UniProtKB-SubCell"/>
</dbReference>
<evidence type="ECO:0000256" key="3">
    <source>
        <dbReference type="ARBA" id="ARBA00022741"/>
    </source>
</evidence>
<dbReference type="GO" id="GO:0003924">
    <property type="term" value="F:GTPase activity"/>
    <property type="evidence" value="ECO:0007669"/>
    <property type="project" value="UniProtKB-UniRule"/>
</dbReference>
<protein>
    <recommendedName>
        <fullName evidence="6">GTPase HflX</fullName>
    </recommendedName>
    <alternativeName>
        <fullName evidence="6">GTP-binding protein HflX</fullName>
    </alternativeName>
</protein>
<dbReference type="Gene3D" id="6.10.250.2860">
    <property type="match status" value="1"/>
</dbReference>
<evidence type="ECO:0000256" key="8">
    <source>
        <dbReference type="PIRSR" id="PIRSR006809-2"/>
    </source>
</evidence>
<comment type="cofactor">
    <cofactor evidence="8">
        <name>Mg(2+)</name>
        <dbReference type="ChEBI" id="CHEBI:18420"/>
    </cofactor>
</comment>
<feature type="domain" description="Hflx-type G" evidence="9">
    <location>
        <begin position="200"/>
        <end position="366"/>
    </location>
</feature>
<feature type="binding site" evidence="7">
    <location>
        <begin position="206"/>
        <end position="213"/>
    </location>
    <ligand>
        <name>GTP</name>
        <dbReference type="ChEBI" id="CHEBI:37565"/>
    </ligand>
</feature>
<keyword evidence="4 8" id="KW-0460">Magnesium</keyword>
<dbReference type="InterPro" id="IPR042108">
    <property type="entry name" value="GTPase_HflX_N_sf"/>
</dbReference>
<dbReference type="SUPFAM" id="SSF52540">
    <property type="entry name" value="P-loop containing nucleoside triphosphate hydrolases"/>
    <property type="match status" value="1"/>
</dbReference>
<dbReference type="GO" id="GO:0043022">
    <property type="term" value="F:ribosome binding"/>
    <property type="evidence" value="ECO:0007669"/>
    <property type="project" value="TreeGrafter"/>
</dbReference>
<evidence type="ECO:0000256" key="6">
    <source>
        <dbReference type="HAMAP-Rule" id="MF_00900"/>
    </source>
</evidence>
<accession>A0A832DHS2</accession>
<dbReference type="GO" id="GO:0046872">
    <property type="term" value="F:metal ion binding"/>
    <property type="evidence" value="ECO:0007669"/>
    <property type="project" value="UniProtKB-KW"/>
</dbReference>
<dbReference type="PIRSF" id="PIRSF006809">
    <property type="entry name" value="GTP-binding_hflX_prd"/>
    <property type="match status" value="1"/>
</dbReference>
<dbReference type="InterPro" id="IPR027417">
    <property type="entry name" value="P-loop_NTPase"/>
</dbReference>
<proteinExistence type="inferred from homology"/>
<dbReference type="FunFam" id="3.40.50.11060:FF:000001">
    <property type="entry name" value="GTPase HflX"/>
    <property type="match status" value="1"/>
</dbReference>
<evidence type="ECO:0000256" key="2">
    <source>
        <dbReference type="ARBA" id="ARBA00022723"/>
    </source>
</evidence>
<feature type="binding site" evidence="7">
    <location>
        <begin position="319"/>
        <end position="322"/>
    </location>
    <ligand>
        <name>GTP</name>
        <dbReference type="ChEBI" id="CHEBI:37565"/>
    </ligand>
</feature>
<dbReference type="PRINTS" id="PR00326">
    <property type="entry name" value="GTP1OBG"/>
</dbReference>
<keyword evidence="2 8" id="KW-0479">Metal-binding</keyword>
<keyword evidence="1 6" id="KW-0963">Cytoplasm</keyword>
<dbReference type="InterPro" id="IPR016496">
    <property type="entry name" value="GTPase_HflX"/>
</dbReference>
<dbReference type="Pfam" id="PF01926">
    <property type="entry name" value="MMR_HSR1"/>
    <property type="match status" value="1"/>
</dbReference>
<evidence type="ECO:0000256" key="7">
    <source>
        <dbReference type="PIRSR" id="PIRSR006809-1"/>
    </source>
</evidence>
<comment type="subunit">
    <text evidence="6">Monomer. Associates with the 50S ribosomal subunit.</text>
</comment>
<dbReference type="NCBIfam" id="TIGR03156">
    <property type="entry name" value="GTP_HflX"/>
    <property type="match status" value="1"/>
</dbReference>
<evidence type="ECO:0000256" key="5">
    <source>
        <dbReference type="ARBA" id="ARBA00023134"/>
    </source>
</evidence>
<dbReference type="PANTHER" id="PTHR10229:SF0">
    <property type="entry name" value="GTP-BINDING PROTEIN 6-RELATED"/>
    <property type="match status" value="1"/>
</dbReference>
<comment type="function">
    <text evidence="6">GTPase that associates with the 50S ribosomal subunit and may have a role during protein synthesis or ribosome biogenesis.</text>
</comment>
<dbReference type="NCBIfam" id="TIGR00231">
    <property type="entry name" value="small_GTP"/>
    <property type="match status" value="1"/>
</dbReference>
<dbReference type="InterPro" id="IPR030394">
    <property type="entry name" value="G_HFLX_dom"/>
</dbReference>
<comment type="caution">
    <text evidence="10">The sequence shown here is derived from an EMBL/GenBank/DDBJ whole genome shotgun (WGS) entry which is preliminary data.</text>
</comment>
<evidence type="ECO:0000313" key="10">
    <source>
        <dbReference type="EMBL" id="HGT48225.1"/>
    </source>
</evidence>
<dbReference type="PANTHER" id="PTHR10229">
    <property type="entry name" value="GTP-BINDING PROTEIN HFLX"/>
    <property type="match status" value="1"/>
</dbReference>
<keyword evidence="3 6" id="KW-0547">Nucleotide-binding</keyword>
<dbReference type="InterPro" id="IPR032305">
    <property type="entry name" value="GTP-bd_M"/>
</dbReference>
<dbReference type="Pfam" id="PF16360">
    <property type="entry name" value="GTP-bdg_M"/>
    <property type="match status" value="1"/>
</dbReference>
<dbReference type="HAMAP" id="MF_00900">
    <property type="entry name" value="GTPase_HflX"/>
    <property type="match status" value="1"/>
</dbReference>
<evidence type="ECO:0000256" key="4">
    <source>
        <dbReference type="ARBA" id="ARBA00022842"/>
    </source>
</evidence>
<dbReference type="PROSITE" id="PS51705">
    <property type="entry name" value="G_HFLX"/>
    <property type="match status" value="1"/>
</dbReference>
<reference evidence="10" key="1">
    <citation type="journal article" date="2020" name="mSystems">
        <title>Genome- and Community-Level Interaction Insights into Carbon Utilization and Element Cycling Functions of Hydrothermarchaeota in Hydrothermal Sediment.</title>
        <authorList>
            <person name="Zhou Z."/>
            <person name="Liu Y."/>
            <person name="Xu W."/>
            <person name="Pan J."/>
            <person name="Luo Z.H."/>
            <person name="Li M."/>
        </authorList>
    </citation>
    <scope>NUCLEOTIDE SEQUENCE [LARGE SCALE GENOMIC DNA]</scope>
    <source>
        <strain evidence="10">SpSt-500</strain>
    </source>
</reference>
<dbReference type="GO" id="GO:0005525">
    <property type="term" value="F:GTP binding"/>
    <property type="evidence" value="ECO:0007669"/>
    <property type="project" value="UniProtKB-UniRule"/>
</dbReference>
<dbReference type="AlphaFoldDB" id="A0A832DHS2"/>
<evidence type="ECO:0000256" key="1">
    <source>
        <dbReference type="ARBA" id="ARBA00022490"/>
    </source>
</evidence>
<organism evidence="10">
    <name type="scientific">Ignavibacterium album</name>
    <dbReference type="NCBI Taxonomy" id="591197"/>
    <lineage>
        <taxon>Bacteria</taxon>
        <taxon>Pseudomonadati</taxon>
        <taxon>Ignavibacteriota</taxon>
        <taxon>Ignavibacteria</taxon>
        <taxon>Ignavibacteriales</taxon>
        <taxon>Ignavibacteriaceae</taxon>
        <taxon>Ignavibacterium</taxon>
    </lineage>
</organism>
<feature type="binding site" evidence="7">
    <location>
        <begin position="231"/>
        <end position="235"/>
    </location>
    <ligand>
        <name>GTP</name>
        <dbReference type="ChEBI" id="CHEBI:37565"/>
    </ligand>
</feature>
<feature type="binding site" evidence="7">
    <location>
        <begin position="253"/>
        <end position="256"/>
    </location>
    <ligand>
        <name>GTP</name>
        <dbReference type="ChEBI" id="CHEBI:37565"/>
    </ligand>
</feature>
<dbReference type="CDD" id="cd01878">
    <property type="entry name" value="HflX"/>
    <property type="match status" value="1"/>
</dbReference>
<comment type="subcellular location">
    <subcellularLocation>
        <location evidence="6">Cytoplasm</location>
    </subcellularLocation>
    <text evidence="6">May associate with membranes.</text>
</comment>
<dbReference type="InterPro" id="IPR006073">
    <property type="entry name" value="GTP-bd"/>
</dbReference>
<sequence>MIEIKNLPKERAMLIALDTKEFSKEIVEEHIDELEELADTAGAETVFKVIQSKRGIDPAFYIGKGKAEELAQLIELNEINIVIFDDDLTAVQVRNLEKLFNRKVIDRSGLILDIFASRAKTKEAKTQVELAQLQYMLPRLTRAWTHLSKQYGGIGTKGPGETQIETDRRLIRTRISVLKDKLEKIEAHRQTQSSGRKNFVKIAIAGYTNAGKSTLFNLLTQANVFAEDKLFATLDSTTRALEIDETQKILISDTVGFIRKLPAHLVASFKSTLNEVREADIILHVIDLSHPYYEDHIKVVDETLKEFGSAEKRVIKVFNKVDLIKDKSIIDYVKNIYNDSVLISASRGINISSLRGMIKKILDENIIEENIELPINASKKASQIHNFADVLKTNYDEDKIQITYRTSKQNAEKIKKIISL</sequence>
<dbReference type="Pfam" id="PF13167">
    <property type="entry name" value="GTP-bdg_N"/>
    <property type="match status" value="1"/>
</dbReference>
<dbReference type="InterPro" id="IPR025121">
    <property type="entry name" value="GTPase_HflX_N"/>
</dbReference>
<feature type="binding site" evidence="8">
    <location>
        <position position="213"/>
    </location>
    <ligand>
        <name>Mg(2+)</name>
        <dbReference type="ChEBI" id="CHEBI:18420"/>
    </ligand>
</feature>
<gene>
    <name evidence="6 10" type="primary">hflX</name>
    <name evidence="10" type="ORF">ENS56_09330</name>
</gene>
<dbReference type="Gene3D" id="3.40.50.300">
    <property type="entry name" value="P-loop containing nucleotide triphosphate hydrolases"/>
    <property type="match status" value="1"/>
</dbReference>
<keyword evidence="5 6" id="KW-0342">GTP-binding</keyword>
<name>A0A832DHS2_9BACT</name>
<dbReference type="Gene3D" id="3.40.50.11060">
    <property type="entry name" value="GTPase HflX, N-terminal domain"/>
    <property type="match status" value="1"/>
</dbReference>